<dbReference type="PANTHER" id="PTHR45718:SF8">
    <property type="entry name" value="GLIS FAMILY ZINC FINGER 2"/>
    <property type="match status" value="1"/>
</dbReference>
<dbReference type="Gene3D" id="3.30.160.60">
    <property type="entry name" value="Classic Zinc Finger"/>
    <property type="match status" value="1"/>
</dbReference>
<feature type="domain" description="C2H2-type" evidence="10">
    <location>
        <begin position="247"/>
        <end position="274"/>
    </location>
</feature>
<keyword evidence="5 9" id="KW-0863">Zinc-finger</keyword>
<sequence length="325" mass="36905">MAQGFIRSPAVIRSWADTQASDSTMTGFPFCQRAGGADPQTDMLNPFSMEGGGHMGHIKLSPGHQANALHHQQFTHQQNGYGHVSAATYPRDYLLRRDHMQGFTDTFGATAGPLHHDPSHMIFTGMVPDPHHHHAQMRLALPGTDMYGRTDGFNHSHHHHHQMARTDHFAAPYHPHAAHHMAQSGAFFRYMRSPIKEEFTCLWIDPENQITKKPCNKMFSLLQEFVSHISNDHVGGPECTNHTCCWQDCQRNGKPFKAKYKLINHIRVHTGEKPFLCPFPRAAKSLPGVKISRFTKEHIRDQWVKSTGEQTTWGWRIFPRGGTEQ</sequence>
<evidence type="ECO:0000256" key="7">
    <source>
        <dbReference type="ARBA" id="ARBA00023125"/>
    </source>
</evidence>
<dbReference type="PROSITE" id="PS50157">
    <property type="entry name" value="ZINC_FINGER_C2H2_2"/>
    <property type="match status" value="1"/>
</dbReference>
<keyword evidence="6" id="KW-0862">Zinc</keyword>
<comment type="caution">
    <text evidence="11">The sequence shown here is derived from an EMBL/GenBank/DDBJ whole genome shotgun (WGS) entry which is preliminary data.</text>
</comment>
<keyword evidence="4" id="KW-0677">Repeat</keyword>
<protein>
    <submittedName>
        <fullName evidence="11">Zinc finger protein ZIC 1</fullName>
    </submittedName>
</protein>
<keyword evidence="8" id="KW-0539">Nucleus</keyword>
<dbReference type="SUPFAM" id="SSF57667">
    <property type="entry name" value="beta-beta-alpha zinc fingers"/>
    <property type="match status" value="1"/>
</dbReference>
<evidence type="ECO:0000256" key="1">
    <source>
        <dbReference type="ARBA" id="ARBA00004123"/>
    </source>
</evidence>
<comment type="similarity">
    <text evidence="2">Belongs to the GLI C2H2-type zinc-finger protein family.</text>
</comment>
<evidence type="ECO:0000256" key="4">
    <source>
        <dbReference type="ARBA" id="ARBA00022737"/>
    </source>
</evidence>
<evidence type="ECO:0000256" key="9">
    <source>
        <dbReference type="PROSITE-ProRule" id="PRU00042"/>
    </source>
</evidence>
<dbReference type="GO" id="GO:0000978">
    <property type="term" value="F:RNA polymerase II cis-regulatory region sequence-specific DNA binding"/>
    <property type="evidence" value="ECO:0007669"/>
    <property type="project" value="TreeGrafter"/>
</dbReference>
<reference evidence="11 12" key="1">
    <citation type="submission" date="2021-06" db="EMBL/GenBank/DDBJ databases">
        <title>Caerostris extrusa draft genome.</title>
        <authorList>
            <person name="Kono N."/>
            <person name="Arakawa K."/>
        </authorList>
    </citation>
    <scope>NUCLEOTIDE SEQUENCE [LARGE SCALE GENOMIC DNA]</scope>
</reference>
<dbReference type="EMBL" id="BPLR01000876">
    <property type="protein sequence ID" value="GIY98058.1"/>
    <property type="molecule type" value="Genomic_DNA"/>
</dbReference>
<gene>
    <name evidence="11" type="primary">zic1</name>
    <name evidence="11" type="ORF">CEXT_306951</name>
</gene>
<comment type="subcellular location">
    <subcellularLocation>
        <location evidence="1">Nucleus</location>
    </subcellularLocation>
</comment>
<evidence type="ECO:0000256" key="5">
    <source>
        <dbReference type="ARBA" id="ARBA00022771"/>
    </source>
</evidence>
<organism evidence="11 12">
    <name type="scientific">Caerostris extrusa</name>
    <name type="common">Bark spider</name>
    <name type="synonym">Caerostris bankana</name>
    <dbReference type="NCBI Taxonomy" id="172846"/>
    <lineage>
        <taxon>Eukaryota</taxon>
        <taxon>Metazoa</taxon>
        <taxon>Ecdysozoa</taxon>
        <taxon>Arthropoda</taxon>
        <taxon>Chelicerata</taxon>
        <taxon>Arachnida</taxon>
        <taxon>Araneae</taxon>
        <taxon>Araneomorphae</taxon>
        <taxon>Entelegynae</taxon>
        <taxon>Araneoidea</taxon>
        <taxon>Araneidae</taxon>
        <taxon>Caerostris</taxon>
    </lineage>
</organism>
<accession>A0AAV4XWA7</accession>
<dbReference type="GO" id="GO:0005634">
    <property type="term" value="C:nucleus"/>
    <property type="evidence" value="ECO:0007669"/>
    <property type="project" value="UniProtKB-SubCell"/>
</dbReference>
<keyword evidence="7" id="KW-0238">DNA-binding</keyword>
<proteinExistence type="inferred from homology"/>
<dbReference type="Proteomes" id="UP001054945">
    <property type="component" value="Unassembled WGS sequence"/>
</dbReference>
<dbReference type="InterPro" id="IPR043359">
    <property type="entry name" value="GLI-like"/>
</dbReference>
<evidence type="ECO:0000313" key="11">
    <source>
        <dbReference type="EMBL" id="GIY98058.1"/>
    </source>
</evidence>
<name>A0AAV4XWA7_CAEEX</name>
<keyword evidence="3" id="KW-0479">Metal-binding</keyword>
<dbReference type="GO" id="GO:0000981">
    <property type="term" value="F:DNA-binding transcription factor activity, RNA polymerase II-specific"/>
    <property type="evidence" value="ECO:0007669"/>
    <property type="project" value="TreeGrafter"/>
</dbReference>
<dbReference type="InterPro" id="IPR056436">
    <property type="entry name" value="Znf-C2H2_ZIC1-5/GLI1-3-like"/>
</dbReference>
<dbReference type="GO" id="GO:0008270">
    <property type="term" value="F:zinc ion binding"/>
    <property type="evidence" value="ECO:0007669"/>
    <property type="project" value="UniProtKB-KW"/>
</dbReference>
<dbReference type="Pfam" id="PF18366">
    <property type="entry name" value="zf_ZIC"/>
    <property type="match status" value="1"/>
</dbReference>
<dbReference type="InterPro" id="IPR041643">
    <property type="entry name" value="Znf_ZIC"/>
</dbReference>
<dbReference type="FunFam" id="3.30.160.60:FF:001330">
    <property type="entry name" value="Zinc finger protein ZIC 4"/>
    <property type="match status" value="1"/>
</dbReference>
<evidence type="ECO:0000256" key="3">
    <source>
        <dbReference type="ARBA" id="ARBA00022723"/>
    </source>
</evidence>
<evidence type="ECO:0000256" key="2">
    <source>
        <dbReference type="ARBA" id="ARBA00010831"/>
    </source>
</evidence>
<dbReference type="InterPro" id="IPR036236">
    <property type="entry name" value="Znf_C2H2_sf"/>
</dbReference>
<evidence type="ECO:0000256" key="8">
    <source>
        <dbReference type="ARBA" id="ARBA00023242"/>
    </source>
</evidence>
<evidence type="ECO:0000256" key="6">
    <source>
        <dbReference type="ARBA" id="ARBA00022833"/>
    </source>
</evidence>
<dbReference type="AlphaFoldDB" id="A0AAV4XWA7"/>
<dbReference type="PANTHER" id="PTHR45718">
    <property type="entry name" value="TRANSCRIPTIONAL ACTIVATOR CUBITUS INTERRUPTUS"/>
    <property type="match status" value="1"/>
</dbReference>
<evidence type="ECO:0000313" key="12">
    <source>
        <dbReference type="Proteomes" id="UP001054945"/>
    </source>
</evidence>
<dbReference type="InterPro" id="IPR013087">
    <property type="entry name" value="Znf_C2H2_type"/>
</dbReference>
<keyword evidence="12" id="KW-1185">Reference proteome</keyword>
<dbReference type="Pfam" id="PF23561">
    <property type="entry name" value="zf-C2H2_15"/>
    <property type="match status" value="1"/>
</dbReference>
<evidence type="ECO:0000259" key="10">
    <source>
        <dbReference type="PROSITE" id="PS50157"/>
    </source>
</evidence>